<dbReference type="GO" id="GO:0016747">
    <property type="term" value="F:acyltransferase activity, transferring groups other than amino-acyl groups"/>
    <property type="evidence" value="ECO:0007669"/>
    <property type="project" value="InterPro"/>
</dbReference>
<dbReference type="InterPro" id="IPR000182">
    <property type="entry name" value="GNAT_dom"/>
</dbReference>
<protein>
    <submittedName>
        <fullName evidence="2">N-acetyltransferase</fullName>
    </submittedName>
</protein>
<comment type="caution">
    <text evidence="2">The sequence shown here is derived from an EMBL/GenBank/DDBJ whole genome shotgun (WGS) entry which is preliminary data.</text>
</comment>
<evidence type="ECO:0000313" key="3">
    <source>
        <dbReference type="Proteomes" id="UP000286208"/>
    </source>
</evidence>
<evidence type="ECO:0000313" key="2">
    <source>
        <dbReference type="EMBL" id="RVW11290.1"/>
    </source>
</evidence>
<dbReference type="PROSITE" id="PS51186">
    <property type="entry name" value="GNAT"/>
    <property type="match status" value="1"/>
</dbReference>
<sequence>MPEIAVRPAWPADLVDIASIYGHYVSATTVTLDETPPDGAAWGNRYWALAERGLPFLVAEADGRVAGYAYCAPWKTRSAYRYCVEESIYLAPWATGRRIGGALLDRTLDECARIGIREVIAVLTSETGAPESSSFHLHRSRRFEVAGRLKGVGFKNATSIDTVIMQRALTGPDRAGVAPGTRR</sequence>
<dbReference type="InterPro" id="IPR016181">
    <property type="entry name" value="Acyl_CoA_acyltransferase"/>
</dbReference>
<keyword evidence="3" id="KW-1185">Reference proteome</keyword>
<dbReference type="AlphaFoldDB" id="A0A3S3EDA2"/>
<reference evidence="2 3" key="1">
    <citation type="submission" date="2018-11" db="EMBL/GenBank/DDBJ databases">
        <title>Rhodococcus spongicola sp. nov. and Rhodococcus xishaensis sp. nov. from marine sponges.</title>
        <authorList>
            <person name="Li L."/>
            <person name="Lin H.W."/>
        </authorList>
    </citation>
    <scope>NUCLEOTIDE SEQUENCE [LARGE SCALE GENOMIC DNA]</scope>
    <source>
        <strain evidence="2 3">CCTCC AB2014297</strain>
    </source>
</reference>
<dbReference type="RefSeq" id="WP_127914405.1">
    <property type="nucleotide sequence ID" value="NZ_RKLP01000001.1"/>
</dbReference>
<dbReference type="Pfam" id="PF00583">
    <property type="entry name" value="Acetyltransf_1"/>
    <property type="match status" value="1"/>
</dbReference>
<dbReference type="Proteomes" id="UP000286208">
    <property type="component" value="Unassembled WGS sequence"/>
</dbReference>
<feature type="domain" description="N-acetyltransferase" evidence="1">
    <location>
        <begin position="4"/>
        <end position="170"/>
    </location>
</feature>
<accession>A0A3S3EDA2</accession>
<dbReference type="CDD" id="cd04301">
    <property type="entry name" value="NAT_SF"/>
    <property type="match status" value="1"/>
</dbReference>
<dbReference type="SUPFAM" id="SSF55729">
    <property type="entry name" value="Acyl-CoA N-acyltransferases (Nat)"/>
    <property type="match status" value="1"/>
</dbReference>
<keyword evidence="2" id="KW-0808">Transferase</keyword>
<organism evidence="2 3">
    <name type="scientific">Prescottella agglutinans</name>
    <dbReference type="NCBI Taxonomy" id="1644129"/>
    <lineage>
        <taxon>Bacteria</taxon>
        <taxon>Bacillati</taxon>
        <taxon>Actinomycetota</taxon>
        <taxon>Actinomycetes</taxon>
        <taxon>Mycobacteriales</taxon>
        <taxon>Nocardiaceae</taxon>
        <taxon>Prescottella</taxon>
    </lineage>
</organism>
<dbReference type="Gene3D" id="3.40.630.30">
    <property type="match status" value="1"/>
</dbReference>
<name>A0A3S3EDA2_9NOCA</name>
<dbReference type="EMBL" id="RKLP01000001">
    <property type="protein sequence ID" value="RVW11290.1"/>
    <property type="molecule type" value="Genomic_DNA"/>
</dbReference>
<dbReference type="OrthoDB" id="3173333at2"/>
<gene>
    <name evidence="2" type="ORF">EGT67_02330</name>
</gene>
<proteinExistence type="predicted"/>
<evidence type="ECO:0000259" key="1">
    <source>
        <dbReference type="PROSITE" id="PS51186"/>
    </source>
</evidence>